<reference evidence="9" key="1">
    <citation type="submission" date="2020-06" db="EMBL/GenBank/DDBJ databases">
        <authorList>
            <person name="Li T."/>
            <person name="Hu X."/>
            <person name="Zhang T."/>
            <person name="Song X."/>
            <person name="Zhang H."/>
            <person name="Dai N."/>
            <person name="Sheng W."/>
            <person name="Hou X."/>
            <person name="Wei L."/>
        </authorList>
    </citation>
    <scope>NUCLEOTIDE SEQUENCE</scope>
    <source>
        <strain evidence="9">KEN8</strain>
        <tissue evidence="9">Leaf</tissue>
    </source>
</reference>
<dbReference type="InterPro" id="IPR036397">
    <property type="entry name" value="RNaseH_sf"/>
</dbReference>
<evidence type="ECO:0000313" key="9">
    <source>
        <dbReference type="EMBL" id="KAL0313741.1"/>
    </source>
</evidence>
<dbReference type="PANTHER" id="PTHR37984">
    <property type="entry name" value="PROTEIN CBG26694"/>
    <property type="match status" value="1"/>
</dbReference>
<dbReference type="GO" id="GO:0003676">
    <property type="term" value="F:nucleic acid binding"/>
    <property type="evidence" value="ECO:0007669"/>
    <property type="project" value="InterPro"/>
</dbReference>
<dbReference type="InterPro" id="IPR041373">
    <property type="entry name" value="RT_RNaseH"/>
</dbReference>
<dbReference type="EMBL" id="JACGWM010000124">
    <property type="protein sequence ID" value="KAL0313741.1"/>
    <property type="molecule type" value="Genomic_DNA"/>
</dbReference>
<dbReference type="GO" id="GO:0003964">
    <property type="term" value="F:RNA-directed DNA polymerase activity"/>
    <property type="evidence" value="ECO:0007669"/>
    <property type="project" value="UniProtKB-KW"/>
</dbReference>
<evidence type="ECO:0000256" key="3">
    <source>
        <dbReference type="ARBA" id="ARBA00022722"/>
    </source>
</evidence>
<dbReference type="CDD" id="cd09274">
    <property type="entry name" value="RNase_HI_RT_Ty3"/>
    <property type="match status" value="1"/>
</dbReference>
<keyword evidence="6" id="KW-0695">RNA-directed DNA polymerase</keyword>
<dbReference type="Gene3D" id="3.30.420.10">
    <property type="entry name" value="Ribonuclease H-like superfamily/Ribonuclease H"/>
    <property type="match status" value="1"/>
</dbReference>
<evidence type="ECO:0000256" key="6">
    <source>
        <dbReference type="ARBA" id="ARBA00022918"/>
    </source>
</evidence>
<keyword evidence="1" id="KW-0808">Transferase</keyword>
<keyword evidence="5" id="KW-0378">Hydrolase</keyword>
<feature type="domain" description="Integrase zinc-binding" evidence="8">
    <location>
        <begin position="174"/>
        <end position="214"/>
    </location>
</feature>
<dbReference type="InterPro" id="IPR050951">
    <property type="entry name" value="Retrovirus_Pol_polyprotein"/>
</dbReference>
<keyword evidence="2" id="KW-0548">Nucleotidyltransferase</keyword>
<gene>
    <name evidence="9" type="ORF">Scaly_2905600</name>
</gene>
<feature type="domain" description="Reverse transcriptase RNase H-like" evidence="7">
    <location>
        <begin position="2"/>
        <end position="61"/>
    </location>
</feature>
<reference evidence="9" key="2">
    <citation type="journal article" date="2024" name="Plant">
        <title>Genomic evolution and insights into agronomic trait innovations of Sesamum species.</title>
        <authorList>
            <person name="Miao H."/>
            <person name="Wang L."/>
            <person name="Qu L."/>
            <person name="Liu H."/>
            <person name="Sun Y."/>
            <person name="Le M."/>
            <person name="Wang Q."/>
            <person name="Wei S."/>
            <person name="Zheng Y."/>
            <person name="Lin W."/>
            <person name="Duan Y."/>
            <person name="Cao H."/>
            <person name="Xiong S."/>
            <person name="Wang X."/>
            <person name="Wei L."/>
            <person name="Li C."/>
            <person name="Ma Q."/>
            <person name="Ju M."/>
            <person name="Zhao R."/>
            <person name="Li G."/>
            <person name="Mu C."/>
            <person name="Tian Q."/>
            <person name="Mei H."/>
            <person name="Zhang T."/>
            <person name="Gao T."/>
            <person name="Zhang H."/>
        </authorList>
    </citation>
    <scope>NUCLEOTIDE SEQUENCE</scope>
    <source>
        <strain evidence="9">KEN8</strain>
    </source>
</reference>
<accession>A0AAW2L387</accession>
<dbReference type="InterPro" id="IPR043502">
    <property type="entry name" value="DNA/RNA_pol_sf"/>
</dbReference>
<dbReference type="AlphaFoldDB" id="A0AAW2L387"/>
<evidence type="ECO:0000259" key="8">
    <source>
        <dbReference type="Pfam" id="PF17921"/>
    </source>
</evidence>
<dbReference type="GO" id="GO:0004519">
    <property type="term" value="F:endonuclease activity"/>
    <property type="evidence" value="ECO:0007669"/>
    <property type="project" value="UniProtKB-KW"/>
</dbReference>
<dbReference type="SUPFAM" id="SSF54160">
    <property type="entry name" value="Chromo domain-like"/>
    <property type="match status" value="1"/>
</dbReference>
<proteinExistence type="predicted"/>
<dbReference type="Pfam" id="PF17917">
    <property type="entry name" value="RT_RNaseH"/>
    <property type="match status" value="1"/>
</dbReference>
<dbReference type="GO" id="GO:0016787">
    <property type="term" value="F:hydrolase activity"/>
    <property type="evidence" value="ECO:0007669"/>
    <property type="project" value="UniProtKB-KW"/>
</dbReference>
<dbReference type="InterPro" id="IPR016197">
    <property type="entry name" value="Chromo-like_dom_sf"/>
</dbReference>
<comment type="caution">
    <text evidence="9">The sequence shown here is derived from an EMBL/GenBank/DDBJ whole genome shotgun (WGS) entry which is preliminary data.</text>
</comment>
<dbReference type="SUPFAM" id="SSF56672">
    <property type="entry name" value="DNA/RNA polymerases"/>
    <property type="match status" value="1"/>
</dbReference>
<evidence type="ECO:0000259" key="7">
    <source>
        <dbReference type="Pfam" id="PF17917"/>
    </source>
</evidence>
<name>A0AAW2L387_9LAMI</name>
<evidence type="ECO:0000256" key="1">
    <source>
        <dbReference type="ARBA" id="ARBA00022679"/>
    </source>
</evidence>
<keyword evidence="3" id="KW-0540">Nuclease</keyword>
<dbReference type="InterPro" id="IPR041588">
    <property type="entry name" value="Integrase_H2C2"/>
</dbReference>
<keyword evidence="4" id="KW-0255">Endonuclease</keyword>
<dbReference type="Pfam" id="PF17921">
    <property type="entry name" value="Integrase_H2C2"/>
    <property type="match status" value="1"/>
</dbReference>
<organism evidence="9">
    <name type="scientific">Sesamum calycinum</name>
    <dbReference type="NCBI Taxonomy" id="2727403"/>
    <lineage>
        <taxon>Eukaryota</taxon>
        <taxon>Viridiplantae</taxon>
        <taxon>Streptophyta</taxon>
        <taxon>Embryophyta</taxon>
        <taxon>Tracheophyta</taxon>
        <taxon>Spermatophyta</taxon>
        <taxon>Magnoliopsida</taxon>
        <taxon>eudicotyledons</taxon>
        <taxon>Gunneridae</taxon>
        <taxon>Pentapetalae</taxon>
        <taxon>asterids</taxon>
        <taxon>lamiids</taxon>
        <taxon>Lamiales</taxon>
        <taxon>Pedaliaceae</taxon>
        <taxon>Sesamum</taxon>
    </lineage>
</organism>
<evidence type="ECO:0000256" key="2">
    <source>
        <dbReference type="ARBA" id="ARBA00022695"/>
    </source>
</evidence>
<dbReference type="PANTHER" id="PTHR37984:SF5">
    <property type="entry name" value="PROTEIN NYNRIN-LIKE"/>
    <property type="match status" value="1"/>
</dbReference>
<sequence length="429" mass="51041">MNYPTYDVELAAIVHALKIWRHYLYGETFQIFRDHKSLKYIPTQKELNLGQRRWIELLKDYDCTIGYHPGKANIVADALSRKTMDHLANMICYNVEYLTPLRAKDVHFSVGGDMLLATMQVKPSLKDKIRDAQDKDPYLKKMKTKVQEGKNNQFIIQDDGMLLNEKRVCVLDVEKLRTEIMHEAHYASYAMHPGSTKMYRDLRPYYWWPILKKDFLIEILDLLLISGKLTKGSGGNWDDHLLLMEFTYNNNFHSSIGMAPYEALYRRKCQSPIYWDIEGLRQLEGPELVQQTVDKIQTVKKYLNAAQDRQKSYVNKHCWEMEYEIHDMFHVSMLRRYRYDPSHILREPELEISKELTYVEELIEILDRSIKKLRNKEIPMVMIRWSHHSPREATWEVEENMREKYPYLFLEPVRSLNFGDGIFIRKGEL</sequence>
<evidence type="ECO:0000256" key="4">
    <source>
        <dbReference type="ARBA" id="ARBA00022759"/>
    </source>
</evidence>
<protein>
    <submittedName>
        <fullName evidence="9">Uncharacterized protein</fullName>
    </submittedName>
</protein>
<evidence type="ECO:0000256" key="5">
    <source>
        <dbReference type="ARBA" id="ARBA00022801"/>
    </source>
</evidence>
<dbReference type="Gene3D" id="1.10.340.70">
    <property type="match status" value="1"/>
</dbReference>